<evidence type="ECO:0000313" key="6">
    <source>
        <dbReference type="Proteomes" id="UP000238153"/>
    </source>
</evidence>
<dbReference type="GO" id="GO:0046872">
    <property type="term" value="F:metal ion binding"/>
    <property type="evidence" value="ECO:0007669"/>
    <property type="project" value="UniProtKB-KW"/>
</dbReference>
<evidence type="ECO:0000259" key="4">
    <source>
        <dbReference type="Pfam" id="PF00384"/>
    </source>
</evidence>
<dbReference type="RefSeq" id="WP_197323091.1">
    <property type="nucleotide sequence ID" value="NZ_PGWX01000162.1"/>
</dbReference>
<reference evidence="5 6" key="1">
    <citation type="submission" date="2017-11" db="EMBL/GenBank/DDBJ databases">
        <authorList>
            <person name="Founou R.C."/>
            <person name="Founou L."/>
            <person name="Allam M."/>
            <person name="Ismail A."/>
            <person name="Essack S.Y."/>
        </authorList>
    </citation>
    <scope>NUCLEOTIDE SEQUENCE [LARGE SCALE GENOMIC DNA]</scope>
    <source>
        <strain evidence="5 6">G811N2B1</strain>
    </source>
</reference>
<dbReference type="EMBL" id="PGWX01000162">
    <property type="protein sequence ID" value="PPJ76910.1"/>
    <property type="molecule type" value="Genomic_DNA"/>
</dbReference>
<evidence type="ECO:0000313" key="5">
    <source>
        <dbReference type="EMBL" id="PPJ76910.1"/>
    </source>
</evidence>
<evidence type="ECO:0000256" key="2">
    <source>
        <dbReference type="ARBA" id="ARBA00023004"/>
    </source>
</evidence>
<dbReference type="PANTHER" id="PTHR43105">
    <property type="entry name" value="RESPIRATORY NITRATE REDUCTASE"/>
    <property type="match status" value="1"/>
</dbReference>
<name>A0A7Z1N773_STAHA</name>
<dbReference type="GO" id="GO:0003954">
    <property type="term" value="F:NADH dehydrogenase activity"/>
    <property type="evidence" value="ECO:0007669"/>
    <property type="project" value="TreeGrafter"/>
</dbReference>
<dbReference type="GO" id="GO:0016020">
    <property type="term" value="C:membrane"/>
    <property type="evidence" value="ECO:0007669"/>
    <property type="project" value="TreeGrafter"/>
</dbReference>
<dbReference type="GO" id="GO:0051536">
    <property type="term" value="F:iron-sulfur cluster binding"/>
    <property type="evidence" value="ECO:0007669"/>
    <property type="project" value="UniProtKB-KW"/>
</dbReference>
<dbReference type="InterPro" id="IPR006655">
    <property type="entry name" value="Mopterin_OxRdtase_prok_CS"/>
</dbReference>
<dbReference type="AlphaFoldDB" id="A0A7Z1N773"/>
<dbReference type="Pfam" id="PF00384">
    <property type="entry name" value="Molybdopterin"/>
    <property type="match status" value="1"/>
</dbReference>
<evidence type="ECO:0000256" key="3">
    <source>
        <dbReference type="ARBA" id="ARBA00023014"/>
    </source>
</evidence>
<keyword evidence="2" id="KW-0408">Iron</keyword>
<accession>A0A7Z1N773</accession>
<dbReference type="Proteomes" id="UP000238153">
    <property type="component" value="Unassembled WGS sequence"/>
</dbReference>
<sequence>VWGISPEEMPEAGVSAYEMFELMEKKTIRGLYLLCSNPAVSAPNQNYVRAVLKDLDFMVCSDLYLSESAEFADVVLPSSSWSEDEGTVTNLEGRIIKINKAQEPVGESKPDWLIEVELAERLGRGQYFRHLKTAKDVADEFRLATKGGYADYYGATWEKIDRQNGGFSP</sequence>
<feature type="non-terminal residue" evidence="5">
    <location>
        <position position="1"/>
    </location>
</feature>
<dbReference type="PANTHER" id="PTHR43105:SF10">
    <property type="entry name" value="NADH-QUINONE OXIDOREDUCTASE SUBUNIT G"/>
    <property type="match status" value="1"/>
</dbReference>
<keyword evidence="1" id="KW-0479">Metal-binding</keyword>
<dbReference type="InterPro" id="IPR050123">
    <property type="entry name" value="Prok_molybdopt-oxidoreductase"/>
</dbReference>
<feature type="non-terminal residue" evidence="5">
    <location>
        <position position="169"/>
    </location>
</feature>
<feature type="domain" description="Molybdopterin oxidoreductase" evidence="4">
    <location>
        <begin position="13"/>
        <end position="121"/>
    </location>
</feature>
<dbReference type="SUPFAM" id="SSF53706">
    <property type="entry name" value="Formate dehydrogenase/DMSO reductase, domains 1-3"/>
    <property type="match status" value="1"/>
</dbReference>
<proteinExistence type="predicted"/>
<evidence type="ECO:0000256" key="1">
    <source>
        <dbReference type="ARBA" id="ARBA00022723"/>
    </source>
</evidence>
<dbReference type="InterPro" id="IPR006656">
    <property type="entry name" value="Mopterin_OxRdtase"/>
</dbReference>
<keyword evidence="3" id="KW-0411">Iron-sulfur</keyword>
<comment type="caution">
    <text evidence="5">The sequence shown here is derived from an EMBL/GenBank/DDBJ whole genome shotgun (WGS) entry which is preliminary data.</text>
</comment>
<gene>
    <name evidence="5" type="ORF">CV019_02390</name>
</gene>
<dbReference type="PROSITE" id="PS00490">
    <property type="entry name" value="MOLYBDOPTERIN_PROK_2"/>
    <property type="match status" value="1"/>
</dbReference>
<dbReference type="Gene3D" id="3.40.50.740">
    <property type="match status" value="1"/>
</dbReference>
<protein>
    <submittedName>
        <fullName evidence="5">Nitrite reductase</fullName>
    </submittedName>
</protein>
<dbReference type="GO" id="GO:0022904">
    <property type="term" value="P:respiratory electron transport chain"/>
    <property type="evidence" value="ECO:0007669"/>
    <property type="project" value="TreeGrafter"/>
</dbReference>
<organism evidence="5 6">
    <name type="scientific">Staphylococcus haemolyticus</name>
    <dbReference type="NCBI Taxonomy" id="1283"/>
    <lineage>
        <taxon>Bacteria</taxon>
        <taxon>Bacillati</taxon>
        <taxon>Bacillota</taxon>
        <taxon>Bacilli</taxon>
        <taxon>Bacillales</taxon>
        <taxon>Staphylococcaceae</taxon>
        <taxon>Staphylococcus</taxon>
    </lineage>
</organism>